<comment type="caution">
    <text evidence="2">The sequence shown here is derived from an EMBL/GenBank/DDBJ whole genome shotgun (WGS) entry which is preliminary data.</text>
</comment>
<reference evidence="3" key="1">
    <citation type="journal article" date="2019" name="Int. J. Syst. Evol. Microbiol.">
        <title>The Global Catalogue of Microorganisms (GCM) 10K type strain sequencing project: providing services to taxonomists for standard genome sequencing and annotation.</title>
        <authorList>
            <consortium name="The Broad Institute Genomics Platform"/>
            <consortium name="The Broad Institute Genome Sequencing Center for Infectious Disease"/>
            <person name="Wu L."/>
            <person name="Ma J."/>
        </authorList>
    </citation>
    <scope>NUCLEOTIDE SEQUENCE [LARGE SCALE GENOMIC DNA]</scope>
    <source>
        <strain evidence="3">CGMCC 1.10832</strain>
    </source>
</reference>
<gene>
    <name evidence="2" type="ORF">GCM10011506_35610</name>
</gene>
<feature type="domain" description="Pvc16 N-terminal" evidence="1">
    <location>
        <begin position="9"/>
        <end position="163"/>
    </location>
</feature>
<dbReference type="Pfam" id="PF14065">
    <property type="entry name" value="Pvc16_N"/>
    <property type="match status" value="1"/>
</dbReference>
<dbReference type="InterPro" id="IPR025351">
    <property type="entry name" value="Pvc16_N"/>
</dbReference>
<dbReference type="Proteomes" id="UP000636010">
    <property type="component" value="Unassembled WGS sequence"/>
</dbReference>
<dbReference type="EMBL" id="BMEC01000012">
    <property type="protein sequence ID" value="GGC46901.1"/>
    <property type="molecule type" value="Genomic_DNA"/>
</dbReference>
<evidence type="ECO:0000313" key="3">
    <source>
        <dbReference type="Proteomes" id="UP000636010"/>
    </source>
</evidence>
<name>A0ABQ1MXI3_9BACT</name>
<accession>A0ABQ1MXI3</accession>
<protein>
    <recommendedName>
        <fullName evidence="1">Pvc16 N-terminal domain-containing protein</fullName>
    </recommendedName>
</protein>
<keyword evidence="3" id="KW-1185">Reference proteome</keyword>
<organism evidence="2 3">
    <name type="scientific">Marivirga lumbricoides</name>
    <dbReference type="NCBI Taxonomy" id="1046115"/>
    <lineage>
        <taxon>Bacteria</taxon>
        <taxon>Pseudomonadati</taxon>
        <taxon>Bacteroidota</taxon>
        <taxon>Cytophagia</taxon>
        <taxon>Cytophagales</taxon>
        <taxon>Marivirgaceae</taxon>
        <taxon>Marivirga</taxon>
    </lineage>
</organism>
<sequence>MIYSAISTISQVINDYIRNRFATVEDKVVVSNLVNPDGSVAVTEPDKIILSLINLQQETVSQRGKGGTNRPVNLNIFILFSASFEAENYLEGLRYLSGVISFFQSNKILNHSNTPDMDSEIDKLSFEIVNQDLQNLSHLWGTVGSKYMPSILYKVRMITFNESFTNDLNAPFTGFGTN</sequence>
<evidence type="ECO:0000313" key="2">
    <source>
        <dbReference type="EMBL" id="GGC46901.1"/>
    </source>
</evidence>
<proteinExistence type="predicted"/>
<evidence type="ECO:0000259" key="1">
    <source>
        <dbReference type="Pfam" id="PF14065"/>
    </source>
</evidence>
<dbReference type="RefSeq" id="WP_188466095.1">
    <property type="nucleotide sequence ID" value="NZ_BAABHU010000012.1"/>
</dbReference>